<name>A0AAV5UDQ1_9BILA</name>
<dbReference type="AlphaFoldDB" id="A0AAV5UDQ1"/>
<evidence type="ECO:0000313" key="1">
    <source>
        <dbReference type="EMBL" id="GMT04788.1"/>
    </source>
</evidence>
<proteinExistence type="predicted"/>
<protein>
    <submittedName>
        <fullName evidence="1">Uncharacterized protein</fullName>
    </submittedName>
</protein>
<comment type="caution">
    <text evidence="1">The sequence shown here is derived from an EMBL/GenBank/DDBJ whole genome shotgun (WGS) entry which is preliminary data.</text>
</comment>
<reference evidence="1" key="1">
    <citation type="submission" date="2023-10" db="EMBL/GenBank/DDBJ databases">
        <title>Genome assembly of Pristionchus species.</title>
        <authorList>
            <person name="Yoshida K."/>
            <person name="Sommer R.J."/>
        </authorList>
    </citation>
    <scope>NUCLEOTIDE SEQUENCE</scope>
    <source>
        <strain evidence="1">RS0144</strain>
    </source>
</reference>
<evidence type="ECO:0000313" key="2">
    <source>
        <dbReference type="Proteomes" id="UP001432027"/>
    </source>
</evidence>
<accession>A0AAV5UDQ1</accession>
<organism evidence="1 2">
    <name type="scientific">Pristionchus entomophagus</name>
    <dbReference type="NCBI Taxonomy" id="358040"/>
    <lineage>
        <taxon>Eukaryota</taxon>
        <taxon>Metazoa</taxon>
        <taxon>Ecdysozoa</taxon>
        <taxon>Nematoda</taxon>
        <taxon>Chromadorea</taxon>
        <taxon>Rhabditida</taxon>
        <taxon>Rhabditina</taxon>
        <taxon>Diplogasteromorpha</taxon>
        <taxon>Diplogasteroidea</taxon>
        <taxon>Neodiplogasteridae</taxon>
        <taxon>Pristionchus</taxon>
    </lineage>
</organism>
<sequence>MGVNITMVYGERGGTRIDDWNDHESFWTHYGIDGSSEHSVIQPVDDIEDDESEGKHPSEVLIDSFSPIPACFFFILLYLSDNSGPSIRLQLAHCSSNRCSTSALPLSIPSLHCSI</sequence>
<feature type="non-terminal residue" evidence="1">
    <location>
        <position position="115"/>
    </location>
</feature>
<dbReference type="Proteomes" id="UP001432027">
    <property type="component" value="Unassembled WGS sequence"/>
</dbReference>
<keyword evidence="2" id="KW-1185">Reference proteome</keyword>
<gene>
    <name evidence="1" type="ORF">PENTCL1PPCAC_26962</name>
</gene>
<dbReference type="EMBL" id="BTSX01000006">
    <property type="protein sequence ID" value="GMT04788.1"/>
    <property type="molecule type" value="Genomic_DNA"/>
</dbReference>